<dbReference type="EMBL" id="CABDUW010001889">
    <property type="protein sequence ID" value="VTJ84482.1"/>
    <property type="molecule type" value="Genomic_DNA"/>
</dbReference>
<evidence type="ECO:0000313" key="2">
    <source>
        <dbReference type="EMBL" id="VTJ84482.1"/>
    </source>
</evidence>
<evidence type="ECO:0000313" key="1">
    <source>
        <dbReference type="EMBL" id="KAF7478809.1"/>
    </source>
</evidence>
<name>A0A5E4CU52_MARMO</name>
<reference evidence="2" key="1">
    <citation type="submission" date="2019-04" db="EMBL/GenBank/DDBJ databases">
        <authorList>
            <person name="Alioto T."/>
            <person name="Alioto T."/>
        </authorList>
    </citation>
    <scope>NUCLEOTIDE SEQUENCE [LARGE SCALE GENOMIC DNA]</scope>
</reference>
<dbReference type="EMBL" id="WJEC01001444">
    <property type="protein sequence ID" value="KAF7478809.1"/>
    <property type="molecule type" value="Genomic_DNA"/>
</dbReference>
<gene>
    <name evidence="1" type="ORF">GHT09_009992</name>
    <name evidence="2" type="ORF">MONAX_5E025360</name>
</gene>
<organism evidence="2">
    <name type="scientific">Marmota monax</name>
    <name type="common">Woodchuck</name>
    <dbReference type="NCBI Taxonomy" id="9995"/>
    <lineage>
        <taxon>Eukaryota</taxon>
        <taxon>Metazoa</taxon>
        <taxon>Chordata</taxon>
        <taxon>Craniata</taxon>
        <taxon>Vertebrata</taxon>
        <taxon>Euteleostomi</taxon>
        <taxon>Mammalia</taxon>
        <taxon>Eutheria</taxon>
        <taxon>Euarchontoglires</taxon>
        <taxon>Glires</taxon>
        <taxon>Rodentia</taxon>
        <taxon>Sciuromorpha</taxon>
        <taxon>Sciuridae</taxon>
        <taxon>Xerinae</taxon>
        <taxon>Marmotini</taxon>
        <taxon>Marmota</taxon>
    </lineage>
</organism>
<protein>
    <submittedName>
        <fullName evidence="2">Uncharacterized protein</fullName>
    </submittedName>
</protein>
<accession>A0A5E4CU52</accession>
<dbReference type="Proteomes" id="UP000662637">
    <property type="component" value="Unassembled WGS sequence"/>
</dbReference>
<reference evidence="1" key="2">
    <citation type="submission" date="2020-08" db="EMBL/GenBank/DDBJ databases">
        <authorList>
            <person name="Shumante A."/>
            <person name="Zimin A.V."/>
            <person name="Puiu D."/>
            <person name="Salzberg S.L."/>
        </authorList>
    </citation>
    <scope>NUCLEOTIDE SEQUENCE</scope>
    <source>
        <strain evidence="1">WC2-LM</strain>
        <tissue evidence="1">Liver</tissue>
    </source>
</reference>
<dbReference type="AlphaFoldDB" id="A0A5E4CU52"/>
<sequence length="112" mass="12139">MKGLLLAGTLASRASLQVWRKSRRSCWPTWPSPSDLSSDSAALPPDSRAFCSANRVCHAEGRGRVTTAQFISSSRWVLPRRGPDSSEPKQLHEGGSFKIAALAFLGTALIEE</sequence>
<proteinExistence type="predicted"/>